<feature type="transmembrane region" description="Helical" evidence="2">
    <location>
        <begin position="215"/>
        <end position="236"/>
    </location>
</feature>
<protein>
    <recommendedName>
        <fullName evidence="3">DUF6535 domain-containing protein</fullName>
    </recommendedName>
</protein>
<feature type="transmembrane region" description="Helical" evidence="2">
    <location>
        <begin position="150"/>
        <end position="178"/>
    </location>
</feature>
<feature type="transmembrane region" description="Helical" evidence="2">
    <location>
        <begin position="111"/>
        <end position="129"/>
    </location>
</feature>
<keyword evidence="2" id="KW-0472">Membrane</keyword>
<dbReference type="Proteomes" id="UP000813824">
    <property type="component" value="Unassembled WGS sequence"/>
</dbReference>
<feature type="transmembrane region" description="Helical" evidence="2">
    <location>
        <begin position="243"/>
        <end position="267"/>
    </location>
</feature>
<dbReference type="Pfam" id="PF20153">
    <property type="entry name" value="DUF6535"/>
    <property type="match status" value="1"/>
</dbReference>
<comment type="caution">
    <text evidence="4">The sequence shown here is derived from an EMBL/GenBank/DDBJ whole genome shotgun (WGS) entry which is preliminary data.</text>
</comment>
<evidence type="ECO:0000313" key="5">
    <source>
        <dbReference type="Proteomes" id="UP000813824"/>
    </source>
</evidence>
<feature type="region of interest" description="Disordered" evidence="1">
    <location>
        <begin position="1"/>
        <end position="27"/>
    </location>
</feature>
<dbReference type="AlphaFoldDB" id="A0A8K0UHR7"/>
<accession>A0A8K0UHR7</accession>
<proteinExistence type="predicted"/>
<keyword evidence="2" id="KW-1133">Transmembrane helix</keyword>
<evidence type="ECO:0000256" key="2">
    <source>
        <dbReference type="SAM" id="Phobius"/>
    </source>
</evidence>
<name>A0A8K0UHR7_9AGAR</name>
<keyword evidence="5" id="KW-1185">Reference proteome</keyword>
<feature type="compositionally biased region" description="Basic and acidic residues" evidence="1">
    <location>
        <begin position="14"/>
        <end position="23"/>
    </location>
</feature>
<evidence type="ECO:0000259" key="3">
    <source>
        <dbReference type="Pfam" id="PF20153"/>
    </source>
</evidence>
<dbReference type="EMBL" id="JAEVFJ010000044">
    <property type="protein sequence ID" value="KAH8085449.1"/>
    <property type="molecule type" value="Genomic_DNA"/>
</dbReference>
<feature type="transmembrane region" description="Helical" evidence="2">
    <location>
        <begin position="84"/>
        <end position="105"/>
    </location>
</feature>
<reference evidence="4" key="1">
    <citation type="journal article" date="2021" name="New Phytol.">
        <title>Evolutionary innovations through gain and loss of genes in the ectomycorrhizal Boletales.</title>
        <authorList>
            <person name="Wu G."/>
            <person name="Miyauchi S."/>
            <person name="Morin E."/>
            <person name="Kuo A."/>
            <person name="Drula E."/>
            <person name="Varga T."/>
            <person name="Kohler A."/>
            <person name="Feng B."/>
            <person name="Cao Y."/>
            <person name="Lipzen A."/>
            <person name="Daum C."/>
            <person name="Hundley H."/>
            <person name="Pangilinan J."/>
            <person name="Johnson J."/>
            <person name="Barry K."/>
            <person name="LaButti K."/>
            <person name="Ng V."/>
            <person name="Ahrendt S."/>
            <person name="Min B."/>
            <person name="Choi I.G."/>
            <person name="Park H."/>
            <person name="Plett J.M."/>
            <person name="Magnuson J."/>
            <person name="Spatafora J.W."/>
            <person name="Nagy L.G."/>
            <person name="Henrissat B."/>
            <person name="Grigoriev I.V."/>
            <person name="Yang Z.L."/>
            <person name="Xu J."/>
            <person name="Martin F.M."/>
        </authorList>
    </citation>
    <scope>NUCLEOTIDE SEQUENCE</scope>
    <source>
        <strain evidence="4">KKN 215</strain>
    </source>
</reference>
<feature type="region of interest" description="Disordered" evidence="1">
    <location>
        <begin position="1090"/>
        <end position="1115"/>
    </location>
</feature>
<keyword evidence="2" id="KW-0812">Transmembrane</keyword>
<evidence type="ECO:0000313" key="4">
    <source>
        <dbReference type="EMBL" id="KAH8085449.1"/>
    </source>
</evidence>
<organism evidence="4 5">
    <name type="scientific">Cristinia sonorae</name>
    <dbReference type="NCBI Taxonomy" id="1940300"/>
    <lineage>
        <taxon>Eukaryota</taxon>
        <taxon>Fungi</taxon>
        <taxon>Dikarya</taxon>
        <taxon>Basidiomycota</taxon>
        <taxon>Agaricomycotina</taxon>
        <taxon>Agaricomycetes</taxon>
        <taxon>Agaricomycetidae</taxon>
        <taxon>Agaricales</taxon>
        <taxon>Pleurotineae</taxon>
        <taxon>Stephanosporaceae</taxon>
        <taxon>Cristinia</taxon>
    </lineage>
</organism>
<dbReference type="OrthoDB" id="3219854at2759"/>
<dbReference type="InterPro" id="IPR045338">
    <property type="entry name" value="DUF6535"/>
</dbReference>
<sequence>MSSNAPQEAPLNARRRDSLKHVEEEQDARSVLQEILRTLRRSSIVPRDDETKWVRFWNKYTQEADAYDREFLERYRGDMNNTMVFSGLLTAALATVASMTISGLSQDPNDLTHALLQNMLVAIIALNGTSDASLSPSIPTPTWNGPSTSVIWFQTLLYSSLVCSLLVALGAVLALQWLSRYNATEERGTVEDRCKRRQQKFDGLQVWHFRAFLEALPLLLQFSLLLFGVSLCAFMWDQQHIIASVLIAVNGVGGLLWVYTVVVSAIYPDSPYDTPLSDFFQHRVSKSSNTLSDSKSISPSSGLIERVRASISTKYRRTIHSILSILRSSRKVVSRWLQQIRRRVERDVEADLTTQTIMQTSPLTVARELTTPSHGAHLGGETASPPTGRAVNSVTPLYRAILSTFTTFLSPLSPSSIITAHQKRIARSNPSSNEVRGAAILWLKETSTDPEIHTNTLLVTSEVIWPDKTFAASFDTKTVDFILERLKICFEADGHPKTDSVDRIVSLCASFLLVYWQLHRLKPDVMRAWTCLSGGEFVQTCGTIMATLVNMDLKEYRHPAEDSWILKHTFLTLHHFKEAAGYNFQPDALIATDFMPVRSTARLNLRVQSLVSLAQVSCTDLWPSFACRLLFTQIEDCDELGHECSPHLLLATAYLFGFTLKSDTDVEEEVDWSQKVRVQRAAAYILDKMEDHVLWSEGYDHHIAFVFDLSEQDRLSEAALDILSRILHILCSGIQALPNSWASSSHFGWLVDFASTTCHRSDVNPKTVLRAVSGIFSILTSISDIRSRAHDEALHVALGAVVQLSPSLGTYADDPSVFHTFVRMQHTTISFIYSLAKKGLFCDTDVPTFAPSSCTWDLSHPRNSEILSAMPRDEQYIIKQRNSLFVEILHMTEAGTEDIPRRRAWFNDPRNDQIVRQWIYAVHQFSVPYQEDLYSMMEPLAAASLLDCERFRQPTASHWGDDFICVQQTLVAILWWSWSGQLIAAFNGQDVDFSELVESTLLVSTMETEHAVAVEYYLSRIVDFRVIVPRIPEKQVIDGLTKIQAALEMKLADIAQWKSTGTTALGTASSSKVRASAESNEGTVTITAAVRGNNDVDSGHTVGVDKPQVGKAEGD</sequence>
<feature type="domain" description="DUF6535" evidence="3">
    <location>
        <begin position="57"/>
        <end position="236"/>
    </location>
</feature>
<evidence type="ECO:0000256" key="1">
    <source>
        <dbReference type="SAM" id="MobiDB-lite"/>
    </source>
</evidence>
<gene>
    <name evidence="4" type="ORF">BXZ70DRAFT_561331</name>
</gene>